<dbReference type="Proteomes" id="UP000595498">
    <property type="component" value="Chromosome"/>
</dbReference>
<accession>A0ABX7CJ60</accession>
<proteinExistence type="predicted"/>
<evidence type="ECO:0000313" key="2">
    <source>
        <dbReference type="Proteomes" id="UP000595498"/>
    </source>
</evidence>
<keyword evidence="2" id="KW-1185">Reference proteome</keyword>
<sequence length="246" mass="28588">MNLNYIAIGLDYDLYIQNNNELRYEFQQHTNFIGDYFSKAIRKYKCKTDGTFNMISVELNEFNINPCSVVPVDVLKVELPFEINRYEKIKGTSDCSYYLELLEKGFKKAAEFKEVPLESLLNIIEEFKQGGCKNEWVHKKKRFTEDDLEVILICDFTTNYFQLIATVNQISTKKKLVSGVLIRTEAGVSIHEGMYKDVLIKNNEILITDKSDSPRIQINKEKAFEGLLDYVVRGDKEIVEILSYQI</sequence>
<protein>
    <submittedName>
        <fullName evidence="1">Uncharacterized protein</fullName>
    </submittedName>
</protein>
<gene>
    <name evidence="1" type="ORF">I6I98_17940</name>
</gene>
<reference evidence="1 2" key="1">
    <citation type="submission" date="2021-01" db="EMBL/GenBank/DDBJ databases">
        <title>FDA dAtabase for Regulatory Grade micrObial Sequences (FDA-ARGOS): Supporting development and validation of Infectious Disease Dx tests.</title>
        <authorList>
            <person name="Sproer C."/>
            <person name="Gronow S."/>
            <person name="Severitt S."/>
            <person name="Schroder I."/>
            <person name="Tallon L."/>
            <person name="Sadzewicz L."/>
            <person name="Zhao X."/>
            <person name="Boylan J."/>
            <person name="Ott S."/>
            <person name="Bowen H."/>
            <person name="Vavikolanu K."/>
            <person name="Mehta A."/>
            <person name="Aluvathingal J."/>
            <person name="Nadendla S."/>
            <person name="Lowell S."/>
            <person name="Myers T."/>
            <person name="Yan Y."/>
            <person name="Sichtig H."/>
        </authorList>
    </citation>
    <scope>NUCLEOTIDE SEQUENCE [LARGE SCALE GENOMIC DNA]</scope>
    <source>
        <strain evidence="1 2">FDAARGOS_1141</strain>
    </source>
</reference>
<organism evidence="1 2">
    <name type="scientific">Sphingobacterium multivorum</name>
    <dbReference type="NCBI Taxonomy" id="28454"/>
    <lineage>
        <taxon>Bacteria</taxon>
        <taxon>Pseudomonadati</taxon>
        <taxon>Bacteroidota</taxon>
        <taxon>Sphingobacteriia</taxon>
        <taxon>Sphingobacteriales</taxon>
        <taxon>Sphingobacteriaceae</taxon>
        <taxon>Sphingobacterium</taxon>
    </lineage>
</organism>
<dbReference type="EMBL" id="CP068224">
    <property type="protein sequence ID" value="QQT52143.1"/>
    <property type="molecule type" value="Genomic_DNA"/>
</dbReference>
<evidence type="ECO:0000313" key="1">
    <source>
        <dbReference type="EMBL" id="QQT52143.1"/>
    </source>
</evidence>
<name>A0ABX7CJ60_SPHMU</name>